<dbReference type="GO" id="GO:0004252">
    <property type="term" value="F:serine-type endopeptidase activity"/>
    <property type="evidence" value="ECO:0007669"/>
    <property type="project" value="InterPro"/>
</dbReference>
<reference evidence="2 3" key="1">
    <citation type="submission" date="2020-04" db="EMBL/GenBank/DDBJ databases">
        <authorList>
            <person name="Doyle D.A."/>
        </authorList>
    </citation>
    <scope>NUCLEOTIDE SEQUENCE [LARGE SCALE GENOMIC DNA]</scope>
    <source>
        <strain evidence="2 3">P21</strain>
    </source>
</reference>
<keyword evidence="1" id="KW-1133">Transmembrane helix</keyword>
<dbReference type="AlphaFoldDB" id="A0A7Y0HPU5"/>
<accession>A0A7Y0HPU5</accession>
<dbReference type="SUPFAM" id="SSF52743">
    <property type="entry name" value="Subtilisin-like"/>
    <property type="match status" value="1"/>
</dbReference>
<evidence type="ECO:0000313" key="2">
    <source>
        <dbReference type="EMBL" id="NMM64575.1"/>
    </source>
</evidence>
<name>A0A7Y0HPU5_9CLOT</name>
<dbReference type="InterPro" id="IPR036852">
    <property type="entry name" value="Peptidase_S8/S53_dom_sf"/>
</dbReference>
<dbReference type="Proteomes" id="UP000537131">
    <property type="component" value="Unassembled WGS sequence"/>
</dbReference>
<gene>
    <name evidence="2" type="ORF">HBE96_18375</name>
</gene>
<proteinExistence type="predicted"/>
<feature type="transmembrane region" description="Helical" evidence="1">
    <location>
        <begin position="7"/>
        <end position="29"/>
    </location>
</feature>
<dbReference type="Gene3D" id="3.40.50.200">
    <property type="entry name" value="Peptidase S8/S53 domain"/>
    <property type="match status" value="1"/>
</dbReference>
<keyword evidence="1" id="KW-0472">Membrane</keyword>
<dbReference type="RefSeq" id="WP_169299170.1">
    <property type="nucleotide sequence ID" value="NZ_JABBNI010000047.1"/>
</dbReference>
<evidence type="ECO:0000313" key="3">
    <source>
        <dbReference type="Proteomes" id="UP000537131"/>
    </source>
</evidence>
<reference evidence="2 3" key="2">
    <citation type="submission" date="2020-06" db="EMBL/GenBank/DDBJ databases">
        <title>Complete Genome Sequence of Clostridium muelleri sp. nov. P21T, an Acid-Alcohol Producing Acetogen Isolated from Old Hay.</title>
        <authorList>
            <person name="Duncan K.E."/>
            <person name="Tanner R.S."/>
        </authorList>
    </citation>
    <scope>NUCLEOTIDE SEQUENCE [LARGE SCALE GENOMIC DNA]</scope>
    <source>
        <strain evidence="2 3">P21</strain>
    </source>
</reference>
<sequence length="317" mass="36143">MKSKLKKVLIGISIFVMIVSVTYNVLLILKVNNQPWNIAFANANSRDTYFTIHNVKQAQSISKGKGIKVGILDHCFGYESHKDLYSGAVDFINSPYALNKSNEHGYWMANTLKEIAPECEVYALNTAASMDEDKRVTAMINAIDWSIKNHIDILTYSQRPISDKNRKRFDEAVNKAVKNNIITTFIHYDNPNNIWPGQMVDPKYMEKGKREPDFSILQYDYNTLRTETYEKYKKLKSNISDGNDTPYYSVSSTSPVTAGFIAILKSINNKLTPDEYRQILKKTAYKTTFTDPFTLKKVECSNVVDIGKAAVYIKANY</sequence>
<organism evidence="2 3">
    <name type="scientific">Clostridium muellerianum</name>
    <dbReference type="NCBI Taxonomy" id="2716538"/>
    <lineage>
        <taxon>Bacteria</taxon>
        <taxon>Bacillati</taxon>
        <taxon>Bacillota</taxon>
        <taxon>Clostridia</taxon>
        <taxon>Eubacteriales</taxon>
        <taxon>Clostridiaceae</taxon>
        <taxon>Clostridium</taxon>
    </lineage>
</organism>
<keyword evidence="1" id="KW-0812">Transmembrane</keyword>
<keyword evidence="3" id="KW-1185">Reference proteome</keyword>
<protein>
    <submittedName>
        <fullName evidence="2">S8/S53 family peptidase</fullName>
    </submittedName>
</protein>
<evidence type="ECO:0000256" key="1">
    <source>
        <dbReference type="SAM" id="Phobius"/>
    </source>
</evidence>
<comment type="caution">
    <text evidence="2">The sequence shown here is derived from an EMBL/GenBank/DDBJ whole genome shotgun (WGS) entry which is preliminary data.</text>
</comment>
<dbReference type="EMBL" id="JABBNI010000047">
    <property type="protein sequence ID" value="NMM64575.1"/>
    <property type="molecule type" value="Genomic_DNA"/>
</dbReference>
<dbReference type="GO" id="GO:0006508">
    <property type="term" value="P:proteolysis"/>
    <property type="evidence" value="ECO:0007669"/>
    <property type="project" value="InterPro"/>
</dbReference>